<accession>A0A0C2STH3</accession>
<keyword evidence="2" id="KW-1185">Reference proteome</keyword>
<dbReference type="HOGENOM" id="CLU_2060900_0_0_1"/>
<reference evidence="1 2" key="1">
    <citation type="submission" date="2014-04" db="EMBL/GenBank/DDBJ databases">
        <title>Evolutionary Origins and Diversification of the Mycorrhizal Mutualists.</title>
        <authorList>
            <consortium name="DOE Joint Genome Institute"/>
            <consortium name="Mycorrhizal Genomics Consortium"/>
            <person name="Kohler A."/>
            <person name="Kuo A."/>
            <person name="Nagy L.G."/>
            <person name="Floudas D."/>
            <person name="Copeland A."/>
            <person name="Barry K.W."/>
            <person name="Cichocki N."/>
            <person name="Veneault-Fourrey C."/>
            <person name="LaButti K."/>
            <person name="Lindquist E.A."/>
            <person name="Lipzen A."/>
            <person name="Lundell T."/>
            <person name="Morin E."/>
            <person name="Murat C."/>
            <person name="Riley R."/>
            <person name="Ohm R."/>
            <person name="Sun H."/>
            <person name="Tunlid A."/>
            <person name="Henrissat B."/>
            <person name="Grigoriev I.V."/>
            <person name="Hibbett D.S."/>
            <person name="Martin F."/>
        </authorList>
    </citation>
    <scope>NUCLEOTIDE SEQUENCE [LARGE SCALE GENOMIC DNA]</scope>
    <source>
        <strain evidence="1 2">Koide BX008</strain>
    </source>
</reference>
<evidence type="ECO:0000313" key="1">
    <source>
        <dbReference type="EMBL" id="KIL57339.1"/>
    </source>
</evidence>
<organism evidence="1 2">
    <name type="scientific">Amanita muscaria (strain Koide BX008)</name>
    <dbReference type="NCBI Taxonomy" id="946122"/>
    <lineage>
        <taxon>Eukaryota</taxon>
        <taxon>Fungi</taxon>
        <taxon>Dikarya</taxon>
        <taxon>Basidiomycota</taxon>
        <taxon>Agaricomycotina</taxon>
        <taxon>Agaricomycetes</taxon>
        <taxon>Agaricomycetidae</taxon>
        <taxon>Agaricales</taxon>
        <taxon>Pluteineae</taxon>
        <taxon>Amanitaceae</taxon>
        <taxon>Amanita</taxon>
    </lineage>
</organism>
<proteinExistence type="predicted"/>
<name>A0A0C2STH3_AMAMK</name>
<dbReference type="InParanoid" id="A0A0C2STH3"/>
<protein>
    <submittedName>
        <fullName evidence="1">Uncharacterized protein</fullName>
    </submittedName>
</protein>
<dbReference type="AlphaFoldDB" id="A0A0C2STH3"/>
<sequence length="122" mass="13831">MSVPWKPRACEECWTFYMIDDLLLHFILLRGTAQPQELKYVGLRPLTAIEERQGIPQLDLDACLSLLLANLRDVEVSLNVRTIGLIRALVCFDPTETAMKVRSITDAENLVELIFCVGVWAI</sequence>
<dbReference type="EMBL" id="KN818374">
    <property type="protein sequence ID" value="KIL57339.1"/>
    <property type="molecule type" value="Genomic_DNA"/>
</dbReference>
<evidence type="ECO:0000313" key="2">
    <source>
        <dbReference type="Proteomes" id="UP000054549"/>
    </source>
</evidence>
<gene>
    <name evidence="1" type="ORF">M378DRAFT_395865</name>
</gene>
<dbReference type="Proteomes" id="UP000054549">
    <property type="component" value="Unassembled WGS sequence"/>
</dbReference>